<reference evidence="17 18" key="1">
    <citation type="journal article" date="2022" name="Nat. Ecol. Evol.">
        <title>A masculinizing supergene underlies an exaggerated male reproductive morph in a spider.</title>
        <authorList>
            <person name="Hendrickx F."/>
            <person name="De Corte Z."/>
            <person name="Sonet G."/>
            <person name="Van Belleghem S.M."/>
            <person name="Kostlbacher S."/>
            <person name="Vangestel C."/>
        </authorList>
    </citation>
    <scope>NUCLEOTIDE SEQUENCE [LARGE SCALE GENOMIC DNA]</scope>
    <source>
        <strain evidence="17">W744_W776</strain>
    </source>
</reference>
<evidence type="ECO:0000256" key="6">
    <source>
        <dbReference type="ARBA" id="ARBA00022692"/>
    </source>
</evidence>
<keyword evidence="7 15" id="KW-0999">Mitochondrion inner membrane</keyword>
<evidence type="ECO:0000256" key="15">
    <source>
        <dbReference type="RuleBase" id="RU367035"/>
    </source>
</evidence>
<keyword evidence="5 15" id="KW-0107">Calcium channel</keyword>
<evidence type="ECO:0000256" key="7">
    <source>
        <dbReference type="ARBA" id="ARBA00022792"/>
    </source>
</evidence>
<keyword evidence="12 15" id="KW-0472">Membrane</keyword>
<comment type="domain">
    <text evidence="15">The selectivity filter, in which calcium ions are arranged in single file, is composed of two acidic rings separated by one helical turn along the central axis of the channel pore.</text>
</comment>
<organism evidence="17 18">
    <name type="scientific">Oedothorax gibbosus</name>
    <dbReference type="NCBI Taxonomy" id="931172"/>
    <lineage>
        <taxon>Eukaryota</taxon>
        <taxon>Metazoa</taxon>
        <taxon>Ecdysozoa</taxon>
        <taxon>Arthropoda</taxon>
        <taxon>Chelicerata</taxon>
        <taxon>Arachnida</taxon>
        <taxon>Araneae</taxon>
        <taxon>Araneomorphae</taxon>
        <taxon>Entelegynae</taxon>
        <taxon>Araneoidea</taxon>
        <taxon>Linyphiidae</taxon>
        <taxon>Erigoninae</taxon>
        <taxon>Oedothorax</taxon>
    </lineage>
</organism>
<comment type="function">
    <text evidence="15">Mitochondrial inner membrane calcium uniporter that mediates calcium uptake into mitochondria. Mitochondrial calcium homeostasis plays key roles in cellular physiology and regulates cell bioenergetics, cytoplasmic calcium signals and activation of cell death pathways.</text>
</comment>
<evidence type="ECO:0000256" key="1">
    <source>
        <dbReference type="ARBA" id="ARBA00004448"/>
    </source>
</evidence>
<dbReference type="PANTHER" id="PTHR13462:SF10">
    <property type="entry name" value="CALCIUM UNIPORTER PROTEIN, MITOCHONDRIAL"/>
    <property type="match status" value="1"/>
</dbReference>
<keyword evidence="4 15" id="KW-0109">Calcium transport</keyword>
<evidence type="ECO:0000256" key="12">
    <source>
        <dbReference type="ARBA" id="ARBA00023136"/>
    </source>
</evidence>
<dbReference type="GO" id="GO:0005262">
    <property type="term" value="F:calcium channel activity"/>
    <property type="evidence" value="ECO:0007669"/>
    <property type="project" value="UniProtKB-UniRule"/>
</dbReference>
<dbReference type="InterPro" id="IPR039055">
    <property type="entry name" value="MCU_fam"/>
</dbReference>
<evidence type="ECO:0000256" key="10">
    <source>
        <dbReference type="ARBA" id="ARBA00023065"/>
    </source>
</evidence>
<accession>A0AAV6UK18</accession>
<sequence>MALLPLKRMPEIAWSLSTLGIWRPNSSFYVFHKRRPPSRSLVRFFASSAKDLVPDGEVSVEWRRGSAVLTVPLPSRRERCRFTLRPLSSTVAALLQEMRDEDRGIDRAALHDKDGTRIASSTLVSSLLRDEFCLVINDQVFLVRPPEQEAVQEEGESCLWSVRARVQQLYEALHVDQHRLEEEGRLAREAERIRAELEPLEERRRDLLLRARRRSTALAWLGLALMGAQFGVLARLTWWEYSWDIMEPVTYFITYGTTVAMYAYFVLTRQEYVLPEVYDRQTLFGFHKSASKAGGLDVHKYNALRDALARVEADLRRLRDPLLRTPAPTS</sequence>
<evidence type="ECO:0000256" key="11">
    <source>
        <dbReference type="ARBA" id="ARBA00023128"/>
    </source>
</evidence>
<feature type="domain" description="Calcium uniporter protein C-terminal" evidence="16">
    <location>
        <begin position="101"/>
        <end position="304"/>
    </location>
</feature>
<evidence type="ECO:0000256" key="13">
    <source>
        <dbReference type="ARBA" id="ARBA00023303"/>
    </source>
</evidence>
<dbReference type="GO" id="GO:0051560">
    <property type="term" value="P:mitochondrial calcium ion homeostasis"/>
    <property type="evidence" value="ECO:0007669"/>
    <property type="project" value="UniProtKB-UniRule"/>
</dbReference>
<keyword evidence="6 15" id="KW-0812">Transmembrane</keyword>
<dbReference type="InterPro" id="IPR006769">
    <property type="entry name" value="MCU_C"/>
</dbReference>
<keyword evidence="9 15" id="KW-1133">Transmembrane helix</keyword>
<dbReference type="Proteomes" id="UP000827092">
    <property type="component" value="Unassembled WGS sequence"/>
</dbReference>
<proteinExistence type="inferred from homology"/>
<keyword evidence="18" id="KW-1185">Reference proteome</keyword>
<gene>
    <name evidence="17" type="ORF">JTE90_005201</name>
</gene>
<keyword evidence="8 15" id="KW-0106">Calcium</keyword>
<evidence type="ECO:0000256" key="9">
    <source>
        <dbReference type="ARBA" id="ARBA00022989"/>
    </source>
</evidence>
<protein>
    <recommendedName>
        <fullName evidence="15">Calcium uniporter protein</fullName>
    </recommendedName>
</protein>
<comment type="caution">
    <text evidence="17">The sequence shown here is derived from an EMBL/GenBank/DDBJ whole genome shotgun (WGS) entry which is preliminary data.</text>
</comment>
<comment type="catalytic activity">
    <reaction evidence="14">
        <text>Ca(2+)(in) = Ca(2+)(out)</text>
        <dbReference type="Rhea" id="RHEA:29671"/>
        <dbReference type="ChEBI" id="CHEBI:29108"/>
    </reaction>
</comment>
<evidence type="ECO:0000256" key="3">
    <source>
        <dbReference type="ARBA" id="ARBA00022448"/>
    </source>
</evidence>
<feature type="transmembrane region" description="Helical" evidence="15">
    <location>
        <begin position="217"/>
        <end position="237"/>
    </location>
</feature>
<name>A0AAV6UK18_9ARAC</name>
<dbReference type="PANTHER" id="PTHR13462">
    <property type="entry name" value="CALCIUM UNIPORTER PROTEIN, MITOCHONDRIAL"/>
    <property type="match status" value="1"/>
</dbReference>
<evidence type="ECO:0000259" key="16">
    <source>
        <dbReference type="Pfam" id="PF04678"/>
    </source>
</evidence>
<evidence type="ECO:0000256" key="8">
    <source>
        <dbReference type="ARBA" id="ARBA00022837"/>
    </source>
</evidence>
<evidence type="ECO:0000256" key="4">
    <source>
        <dbReference type="ARBA" id="ARBA00022568"/>
    </source>
</evidence>
<keyword evidence="13 15" id="KW-0407">Ion channel</keyword>
<comment type="subcellular location">
    <subcellularLocation>
        <location evidence="1 15">Mitochondrion inner membrane</location>
        <topology evidence="1 15">Multi-pass membrane protein</topology>
    </subcellularLocation>
</comment>
<evidence type="ECO:0000256" key="14">
    <source>
        <dbReference type="ARBA" id="ARBA00036634"/>
    </source>
</evidence>
<keyword evidence="10 15" id="KW-0406">Ion transport</keyword>
<dbReference type="GO" id="GO:0015292">
    <property type="term" value="F:uniporter activity"/>
    <property type="evidence" value="ECO:0007669"/>
    <property type="project" value="UniProtKB-UniRule"/>
</dbReference>
<dbReference type="GO" id="GO:0036444">
    <property type="term" value="P:calcium import into the mitochondrion"/>
    <property type="evidence" value="ECO:0007669"/>
    <property type="project" value="TreeGrafter"/>
</dbReference>
<feature type="transmembrane region" description="Helical" evidence="15">
    <location>
        <begin position="249"/>
        <end position="267"/>
    </location>
</feature>
<dbReference type="AlphaFoldDB" id="A0AAV6UK18"/>
<keyword evidence="11 15" id="KW-0496">Mitochondrion</keyword>
<evidence type="ECO:0000256" key="5">
    <source>
        <dbReference type="ARBA" id="ARBA00022673"/>
    </source>
</evidence>
<comment type="similarity">
    <text evidence="2 15">Belongs to the MCU (TC 1.A.77) family.</text>
</comment>
<dbReference type="Pfam" id="PF04678">
    <property type="entry name" value="MCU"/>
    <property type="match status" value="1"/>
</dbReference>
<dbReference type="EMBL" id="JAFNEN010000368">
    <property type="protein sequence ID" value="KAG8184587.1"/>
    <property type="molecule type" value="Genomic_DNA"/>
</dbReference>
<evidence type="ECO:0000313" key="17">
    <source>
        <dbReference type="EMBL" id="KAG8184587.1"/>
    </source>
</evidence>
<keyword evidence="3 15" id="KW-0813">Transport</keyword>
<dbReference type="GO" id="GO:1990246">
    <property type="term" value="C:uniplex complex"/>
    <property type="evidence" value="ECO:0007669"/>
    <property type="project" value="TreeGrafter"/>
</dbReference>
<evidence type="ECO:0000256" key="2">
    <source>
        <dbReference type="ARBA" id="ARBA00005653"/>
    </source>
</evidence>
<evidence type="ECO:0000313" key="18">
    <source>
        <dbReference type="Proteomes" id="UP000827092"/>
    </source>
</evidence>